<reference evidence="1" key="1">
    <citation type="submission" date="2021-06" db="EMBL/GenBank/DDBJ databases">
        <authorList>
            <person name="Kallberg Y."/>
            <person name="Tangrot J."/>
            <person name="Rosling A."/>
        </authorList>
    </citation>
    <scope>NUCLEOTIDE SEQUENCE</scope>
    <source>
        <strain evidence="1">CL356</strain>
    </source>
</reference>
<keyword evidence="2" id="KW-1185">Reference proteome</keyword>
<name>A0ACA9KF44_9GLOM</name>
<dbReference type="Proteomes" id="UP000789525">
    <property type="component" value="Unassembled WGS sequence"/>
</dbReference>
<gene>
    <name evidence="1" type="ORF">ACOLOM_LOCUS1487</name>
</gene>
<sequence>MLTRSNIFGIPAFMEPQVFIDPRYKENQSMISLKILENVRERPISGTPLSFIQIYSRCWNTTPSNRPTAIQVLLQLHSLSLEPTYNGSIGSDHWTVNLASHSSSDREIDSDNVSFVTSNDSKEAINNSSDNKNDSFPNRQTFSQIPCHDQNNHYPSPSSPISQQEKDHNIPFMPNNSFNNSPQNLPYSQWNHPPQNWSNQNQRSFHSRSLTSPNLPVNPLDLPESSYGFTKNPLPSLNRVTKFPQKSPAHPSETLKQDYQLLSSQQGYPPPQNRFRASTLPLPHSNVRRVVRRSHKSVDYSGMIPCSELCENYIKDNQDSSNFVGSEQCDAGIHVGIGDVIGLQFHLDSGGSARRNYDYNYTSEPLIHIASAYCEGKVLIKMLETLKAYEADFKATNKDQKTALHRLFNNIELKMATDKDKVIDNVKYTIETIEMLCKNACPINALDKHGRTVLSYYLAANPEGKQPVIQALLELGANPNLPCTVKTIYQTFHAPTALFLVIHYNWPIEAIKLLLEKGADARIWDEEKNINILCLATKERKPEVMKWLLEHVYCLSELRSIKMARQSKILLAWQADIGGSKRKLARINNLENYSSSPEISFSRRGNGRTATN</sequence>
<proteinExistence type="predicted"/>
<organism evidence="1 2">
    <name type="scientific">Acaulospora colombiana</name>
    <dbReference type="NCBI Taxonomy" id="27376"/>
    <lineage>
        <taxon>Eukaryota</taxon>
        <taxon>Fungi</taxon>
        <taxon>Fungi incertae sedis</taxon>
        <taxon>Mucoromycota</taxon>
        <taxon>Glomeromycotina</taxon>
        <taxon>Glomeromycetes</taxon>
        <taxon>Diversisporales</taxon>
        <taxon>Acaulosporaceae</taxon>
        <taxon>Acaulospora</taxon>
    </lineage>
</organism>
<comment type="caution">
    <text evidence="1">The sequence shown here is derived from an EMBL/GenBank/DDBJ whole genome shotgun (WGS) entry which is preliminary data.</text>
</comment>
<protein>
    <submittedName>
        <fullName evidence="1">5302_t:CDS:1</fullName>
    </submittedName>
</protein>
<dbReference type="EMBL" id="CAJVPT010001767">
    <property type="protein sequence ID" value="CAG8468545.1"/>
    <property type="molecule type" value="Genomic_DNA"/>
</dbReference>
<evidence type="ECO:0000313" key="2">
    <source>
        <dbReference type="Proteomes" id="UP000789525"/>
    </source>
</evidence>
<evidence type="ECO:0000313" key="1">
    <source>
        <dbReference type="EMBL" id="CAG8468545.1"/>
    </source>
</evidence>
<accession>A0ACA9KF44</accession>